<dbReference type="SUPFAM" id="SSF55073">
    <property type="entry name" value="Nucleotide cyclase"/>
    <property type="match status" value="2"/>
</dbReference>
<dbReference type="PANTHER" id="PTHR45138:SF9">
    <property type="entry name" value="DIGUANYLATE CYCLASE DGCM-RELATED"/>
    <property type="match status" value="1"/>
</dbReference>
<dbReference type="GO" id="GO:0043709">
    <property type="term" value="P:cell adhesion involved in single-species biofilm formation"/>
    <property type="evidence" value="ECO:0007669"/>
    <property type="project" value="TreeGrafter"/>
</dbReference>
<dbReference type="Proteomes" id="UP000053372">
    <property type="component" value="Unassembled WGS sequence"/>
</dbReference>
<dbReference type="GO" id="GO:1902201">
    <property type="term" value="P:negative regulation of bacterial-type flagellum-dependent cell motility"/>
    <property type="evidence" value="ECO:0007669"/>
    <property type="project" value="TreeGrafter"/>
</dbReference>
<dbReference type="SUPFAM" id="SSF52540">
    <property type="entry name" value="P-loop containing nucleoside triphosphate hydrolases"/>
    <property type="match status" value="1"/>
</dbReference>
<dbReference type="Pfam" id="PF00990">
    <property type="entry name" value="GGDEF"/>
    <property type="match status" value="2"/>
</dbReference>
<evidence type="ECO:0000313" key="3">
    <source>
        <dbReference type="Proteomes" id="UP000053372"/>
    </source>
</evidence>
<feature type="domain" description="GGDEF" evidence="1">
    <location>
        <begin position="505"/>
        <end position="698"/>
    </location>
</feature>
<dbReference type="OrthoDB" id="5522963at2"/>
<dbReference type="InterPro" id="IPR050469">
    <property type="entry name" value="Diguanylate_Cyclase"/>
</dbReference>
<name>A0A0V7ZZM5_9CYAN</name>
<dbReference type="InterPro" id="IPR043128">
    <property type="entry name" value="Rev_trsase/Diguanyl_cyclase"/>
</dbReference>
<accession>A0A0V7ZZM5</accession>
<keyword evidence="3" id="KW-1185">Reference proteome</keyword>
<organism evidence="2 3">
    <name type="scientific">Mastigocoleus testarum BC008</name>
    <dbReference type="NCBI Taxonomy" id="371196"/>
    <lineage>
        <taxon>Bacteria</taxon>
        <taxon>Bacillati</taxon>
        <taxon>Cyanobacteriota</taxon>
        <taxon>Cyanophyceae</taxon>
        <taxon>Nostocales</taxon>
        <taxon>Hapalosiphonaceae</taxon>
        <taxon>Mastigocoleus</taxon>
    </lineage>
</organism>
<dbReference type="Gene3D" id="3.40.50.300">
    <property type="entry name" value="P-loop containing nucleotide triphosphate hydrolases"/>
    <property type="match status" value="1"/>
</dbReference>
<dbReference type="InterPro" id="IPR029787">
    <property type="entry name" value="Nucleotide_cyclase"/>
</dbReference>
<evidence type="ECO:0000259" key="1">
    <source>
        <dbReference type="PROSITE" id="PS50887"/>
    </source>
</evidence>
<dbReference type="RefSeq" id="WP_027842529.1">
    <property type="nucleotide sequence ID" value="NZ_LMTZ01000007.1"/>
</dbReference>
<evidence type="ECO:0000313" key="2">
    <source>
        <dbReference type="EMBL" id="KST70013.1"/>
    </source>
</evidence>
<dbReference type="PROSITE" id="PS50887">
    <property type="entry name" value="GGDEF"/>
    <property type="match status" value="1"/>
</dbReference>
<dbReference type="Pfam" id="PF14516">
    <property type="entry name" value="AAA_35"/>
    <property type="match status" value="1"/>
</dbReference>
<protein>
    <submittedName>
        <fullName evidence="2">Diguanylate cyclase</fullName>
    </submittedName>
</protein>
<dbReference type="GO" id="GO:0052621">
    <property type="term" value="F:diguanylate cyclase activity"/>
    <property type="evidence" value="ECO:0007669"/>
    <property type="project" value="TreeGrafter"/>
</dbReference>
<dbReference type="AlphaFoldDB" id="A0A0V7ZZM5"/>
<dbReference type="SMART" id="SM00267">
    <property type="entry name" value="GGDEF"/>
    <property type="match status" value="1"/>
</dbReference>
<dbReference type="GO" id="GO:0005886">
    <property type="term" value="C:plasma membrane"/>
    <property type="evidence" value="ECO:0007669"/>
    <property type="project" value="TreeGrafter"/>
</dbReference>
<proteinExistence type="predicted"/>
<dbReference type="NCBIfam" id="TIGR00254">
    <property type="entry name" value="GGDEF"/>
    <property type="match status" value="1"/>
</dbReference>
<gene>
    <name evidence="2" type="ORF">BC008_06125</name>
</gene>
<dbReference type="CDD" id="cd01949">
    <property type="entry name" value="GGDEF"/>
    <property type="match status" value="1"/>
</dbReference>
<dbReference type="InterPro" id="IPR058651">
    <property type="entry name" value="HTH_VMAP-M9"/>
</dbReference>
<dbReference type="EMBL" id="LMTZ01000007">
    <property type="protein sequence ID" value="KST70013.1"/>
    <property type="molecule type" value="Genomic_DNA"/>
</dbReference>
<dbReference type="Gene3D" id="3.30.70.270">
    <property type="match status" value="1"/>
</dbReference>
<dbReference type="InterPro" id="IPR000160">
    <property type="entry name" value="GGDEF_dom"/>
</dbReference>
<reference evidence="2 3" key="1">
    <citation type="journal article" date="2015" name="Genome Announc.">
        <title>Draft Genome of the Euendolithic (true boring) Cyanobacterium Mastigocoleus testarum strain BC008.</title>
        <authorList>
            <person name="Guida B.S."/>
            <person name="Garcia-Pichel F."/>
        </authorList>
    </citation>
    <scope>NUCLEOTIDE SEQUENCE [LARGE SCALE GENOMIC DNA]</scope>
    <source>
        <strain evidence="2 3">BC008</strain>
    </source>
</reference>
<dbReference type="Pfam" id="PF26355">
    <property type="entry name" value="HTH_VMAP-M9"/>
    <property type="match status" value="1"/>
</dbReference>
<comment type="caution">
    <text evidence="2">The sequence shown here is derived from an EMBL/GenBank/DDBJ whole genome shotgun (WGS) entry which is preliminary data.</text>
</comment>
<dbReference type="PANTHER" id="PTHR45138">
    <property type="entry name" value="REGULATORY COMPONENTS OF SENSORY TRANSDUCTION SYSTEM"/>
    <property type="match status" value="1"/>
</dbReference>
<sequence length="698" mass="80155">MTIDEVLLLLKANLPNSLSSLQEMILRSSWQGKTYTNIAAEAHYGEERVRKVASNLWQLISDLYQEQINKSNFRHVLEARRLNKAEQQIIHDYNKVAINTSLEYPSGPVSANSRFYISHPVIEETVKAQISKPGSAIYIHGPRKMGKSSLLLRIINHGKNCNLRVVAIDFQQAEQSLFVNLNKFLRWFCINVSRELDLEPKLNQYWDEEVGSKISCSLYFKSYLLASSDTPVLLILNEIDWLLEYPEITRDFLPLLRSWYEQSRYIEAWQKLRLVLFGSAQILLPPKSTQSQFNIGFTLKLPPLSTEQVESLAKIHGFNWINNSHIQILMLMLGGHPFLIRLAFYHLVKMGGTEEDLENILQKAPTEEGIYQQYLQQYLLALREEAELETAFFEIVTNHTSTYIDPILAQKLQSMGLINLSGYHAYPACELYRLYFRKKLQLPEKLDNLRFKQVEKEHQELRFFSTVDELTQLANRQYFDNYLYMEWQHCTQQEAKQNTSVTNSINISLILCDIDCFDIYSRTYGKLAGDDCLKQVANAIRYCVKHPLANNNFLYGGINYINNVQTENFQTENFQFEFKAEKLQSDDSPVNDFEISRQSTDKPILVARYSEDKFAILSMIESGAAAYIGEYVRKTIKKLAIPCDYPGLGGIPANVLTVSVGVASIIPSANTEPNDLIHKAETALKKAKKQGRNQVILA</sequence>
<dbReference type="InterPro" id="IPR027417">
    <property type="entry name" value="P-loop_NTPase"/>
</dbReference>